<keyword evidence="4" id="KW-1185">Reference proteome</keyword>
<dbReference type="SUPFAM" id="SSF52047">
    <property type="entry name" value="RNI-like"/>
    <property type="match status" value="1"/>
</dbReference>
<dbReference type="Proteomes" id="UP000593565">
    <property type="component" value="Unassembled WGS sequence"/>
</dbReference>
<evidence type="ECO:0000313" key="4">
    <source>
        <dbReference type="Proteomes" id="UP000593565"/>
    </source>
</evidence>
<evidence type="ECO:0000256" key="1">
    <source>
        <dbReference type="ARBA" id="ARBA00022614"/>
    </source>
</evidence>
<sequence>MTFLDGVDQRSTKDPHCTLETLRLLKSADAEEAYKCLTDIFRRNPLLHTELDLSNNTPEDVKVKHLSALLQDPHYRLQKLTLYKEGKTKIM</sequence>
<organism evidence="3 4">
    <name type="scientific">Ameiurus melas</name>
    <name type="common">Black bullhead</name>
    <name type="synonym">Silurus melas</name>
    <dbReference type="NCBI Taxonomy" id="219545"/>
    <lineage>
        <taxon>Eukaryota</taxon>
        <taxon>Metazoa</taxon>
        <taxon>Chordata</taxon>
        <taxon>Craniata</taxon>
        <taxon>Vertebrata</taxon>
        <taxon>Euteleostomi</taxon>
        <taxon>Actinopterygii</taxon>
        <taxon>Neopterygii</taxon>
        <taxon>Teleostei</taxon>
        <taxon>Ostariophysi</taxon>
        <taxon>Siluriformes</taxon>
        <taxon>Ictaluridae</taxon>
        <taxon>Ameiurus</taxon>
    </lineage>
</organism>
<evidence type="ECO:0000313" key="3">
    <source>
        <dbReference type="EMBL" id="KAF4071843.1"/>
    </source>
</evidence>
<evidence type="ECO:0000256" key="2">
    <source>
        <dbReference type="ARBA" id="ARBA00022737"/>
    </source>
</evidence>
<keyword evidence="1" id="KW-0433">Leucine-rich repeat</keyword>
<proteinExistence type="predicted"/>
<dbReference type="PANTHER" id="PTHR24106">
    <property type="entry name" value="NACHT, LRR AND CARD DOMAINS-CONTAINING"/>
    <property type="match status" value="1"/>
</dbReference>
<gene>
    <name evidence="3" type="ORF">AMELA_G00267630</name>
</gene>
<keyword evidence="2" id="KW-0677">Repeat</keyword>
<dbReference type="InterPro" id="IPR051261">
    <property type="entry name" value="NLR"/>
</dbReference>
<comment type="caution">
    <text evidence="3">The sequence shown here is derived from an EMBL/GenBank/DDBJ whole genome shotgun (WGS) entry which is preliminary data.</text>
</comment>
<reference evidence="3 4" key="1">
    <citation type="submission" date="2020-02" db="EMBL/GenBank/DDBJ databases">
        <title>A chromosome-scale genome assembly of the black bullhead catfish (Ameiurus melas).</title>
        <authorList>
            <person name="Wen M."/>
            <person name="Zham M."/>
            <person name="Cabau C."/>
            <person name="Klopp C."/>
            <person name="Donnadieu C."/>
            <person name="Roques C."/>
            <person name="Bouchez O."/>
            <person name="Lampietro C."/>
            <person name="Jouanno E."/>
            <person name="Herpin A."/>
            <person name="Louis A."/>
            <person name="Berthelot C."/>
            <person name="Parey E."/>
            <person name="Roest-Crollius H."/>
            <person name="Braasch I."/>
            <person name="Postlethwait J."/>
            <person name="Robinson-Rechavi M."/>
            <person name="Echchiki A."/>
            <person name="Begum T."/>
            <person name="Montfort J."/>
            <person name="Schartl M."/>
            <person name="Bobe J."/>
            <person name="Guiguen Y."/>
        </authorList>
    </citation>
    <scope>NUCLEOTIDE SEQUENCE [LARGE SCALE GENOMIC DNA]</scope>
    <source>
        <strain evidence="3">M_S1</strain>
        <tissue evidence="3">Blood</tissue>
    </source>
</reference>
<dbReference type="AlphaFoldDB" id="A0A7J5ZN20"/>
<dbReference type="EMBL" id="JAAGNN010000026">
    <property type="protein sequence ID" value="KAF4071843.1"/>
    <property type="molecule type" value="Genomic_DNA"/>
</dbReference>
<accession>A0A7J5ZN20</accession>
<protein>
    <submittedName>
        <fullName evidence="3">Uncharacterized protein</fullName>
    </submittedName>
</protein>
<name>A0A7J5ZN20_AMEME</name>
<dbReference type="InterPro" id="IPR032675">
    <property type="entry name" value="LRR_dom_sf"/>
</dbReference>
<dbReference type="Gene3D" id="3.80.10.10">
    <property type="entry name" value="Ribonuclease Inhibitor"/>
    <property type="match status" value="1"/>
</dbReference>